<dbReference type="SUPFAM" id="SSF82895">
    <property type="entry name" value="TSP-1 type 1 repeat"/>
    <property type="match status" value="1"/>
</dbReference>
<evidence type="ECO:0000256" key="1">
    <source>
        <dbReference type="SAM" id="SignalP"/>
    </source>
</evidence>
<feature type="chain" id="PRO_5003189764" description="EGF-like domain-containing protein" evidence="1">
    <location>
        <begin position="22"/>
        <end position="418"/>
    </location>
</feature>
<evidence type="ECO:0000259" key="2">
    <source>
        <dbReference type="PROSITE" id="PS00022"/>
    </source>
</evidence>
<dbReference type="PROSITE" id="PS50092">
    <property type="entry name" value="TSP1"/>
    <property type="match status" value="1"/>
</dbReference>
<dbReference type="InterPro" id="IPR000742">
    <property type="entry name" value="EGF"/>
</dbReference>
<gene>
    <name evidence="4" type="ORF">GSOID_T00013158001</name>
</gene>
<evidence type="ECO:0000313" key="5">
    <source>
        <dbReference type="Proteomes" id="UP000001307"/>
    </source>
</evidence>
<dbReference type="AlphaFoldDB" id="E4WZ12"/>
<evidence type="ECO:0000259" key="3">
    <source>
        <dbReference type="PROSITE" id="PS01186"/>
    </source>
</evidence>
<dbReference type="Gene3D" id="2.10.25.10">
    <property type="entry name" value="Laminin"/>
    <property type="match status" value="1"/>
</dbReference>
<dbReference type="EMBL" id="FN653019">
    <property type="protein sequence ID" value="CBY22407.1"/>
    <property type="molecule type" value="Genomic_DNA"/>
</dbReference>
<keyword evidence="5" id="KW-1185">Reference proteome</keyword>
<dbReference type="PROSITE" id="PS01186">
    <property type="entry name" value="EGF_2"/>
    <property type="match status" value="1"/>
</dbReference>
<evidence type="ECO:0000313" key="4">
    <source>
        <dbReference type="EMBL" id="CBY22407.1"/>
    </source>
</evidence>
<organism evidence="4">
    <name type="scientific">Oikopleura dioica</name>
    <name type="common">Tunicate</name>
    <dbReference type="NCBI Taxonomy" id="34765"/>
    <lineage>
        <taxon>Eukaryota</taxon>
        <taxon>Metazoa</taxon>
        <taxon>Chordata</taxon>
        <taxon>Tunicata</taxon>
        <taxon>Appendicularia</taxon>
        <taxon>Copelata</taxon>
        <taxon>Oikopleuridae</taxon>
        <taxon>Oikopleura</taxon>
    </lineage>
</organism>
<dbReference type="InterPro" id="IPR000884">
    <property type="entry name" value="TSP1_rpt"/>
</dbReference>
<proteinExistence type="predicted"/>
<keyword evidence="1" id="KW-0732">Signal</keyword>
<feature type="domain" description="EGF-like" evidence="2 3">
    <location>
        <begin position="149"/>
        <end position="160"/>
    </location>
</feature>
<reference evidence="4" key="1">
    <citation type="journal article" date="2010" name="Science">
        <title>Plasticity of animal genome architecture unmasked by rapid evolution of a pelagic tunicate.</title>
        <authorList>
            <person name="Denoeud F."/>
            <person name="Henriet S."/>
            <person name="Mungpakdee S."/>
            <person name="Aury J.M."/>
            <person name="Da Silva C."/>
            <person name="Brinkmann H."/>
            <person name="Mikhaleva J."/>
            <person name="Olsen L.C."/>
            <person name="Jubin C."/>
            <person name="Canestro C."/>
            <person name="Bouquet J.M."/>
            <person name="Danks G."/>
            <person name="Poulain J."/>
            <person name="Campsteijn C."/>
            <person name="Adamski M."/>
            <person name="Cross I."/>
            <person name="Yadetie F."/>
            <person name="Muffato M."/>
            <person name="Louis A."/>
            <person name="Butcher S."/>
            <person name="Tsagkogeorga G."/>
            <person name="Konrad A."/>
            <person name="Singh S."/>
            <person name="Jensen M.F."/>
            <person name="Cong E.H."/>
            <person name="Eikeseth-Otteraa H."/>
            <person name="Noel B."/>
            <person name="Anthouard V."/>
            <person name="Porcel B.M."/>
            <person name="Kachouri-Lafond R."/>
            <person name="Nishino A."/>
            <person name="Ugolini M."/>
            <person name="Chourrout P."/>
            <person name="Nishida H."/>
            <person name="Aasland R."/>
            <person name="Huzurbazar S."/>
            <person name="Westhof E."/>
            <person name="Delsuc F."/>
            <person name="Lehrach H."/>
            <person name="Reinhardt R."/>
            <person name="Weissenbach J."/>
            <person name="Roy S.W."/>
            <person name="Artiguenave F."/>
            <person name="Postlethwait J.H."/>
            <person name="Manak J.R."/>
            <person name="Thompson E.M."/>
            <person name="Jaillon O."/>
            <person name="Du Pasquier L."/>
            <person name="Boudinot P."/>
            <person name="Liberles D.A."/>
            <person name="Volff J.N."/>
            <person name="Philippe H."/>
            <person name="Lenhard B."/>
            <person name="Roest Crollius H."/>
            <person name="Wincker P."/>
            <person name="Chourrout D."/>
        </authorList>
    </citation>
    <scope>NUCLEOTIDE SEQUENCE [LARGE SCALE GENOMIC DNA]</scope>
</reference>
<accession>E4WZ12</accession>
<dbReference type="PROSITE" id="PS00022">
    <property type="entry name" value="EGF_1"/>
    <property type="match status" value="2"/>
</dbReference>
<dbReference type="InterPro" id="IPR036383">
    <property type="entry name" value="TSP1_rpt_sf"/>
</dbReference>
<feature type="domain" description="EGF-like" evidence="2">
    <location>
        <begin position="108"/>
        <end position="119"/>
    </location>
</feature>
<dbReference type="OrthoDB" id="5973910at2759"/>
<dbReference type="InParanoid" id="E4WZ12"/>
<dbReference type="Proteomes" id="UP000001307">
    <property type="component" value="Unassembled WGS sequence"/>
</dbReference>
<name>E4WZ12_OIKDI</name>
<sequence length="418" mass="47020">MMLRLAQIFVILVKETQFVNAQLQTPLEKYVCKDKLPPGECDKFKNLCNLTLHQYNCQETCGLCGGDPLRPINTVGICYRDSPCNEGGTDGGNADGCILTEEYPFFKCKCKENYDGWRCQWYNCPCQNGGNCLECQEVNGVACRDNPICTCQKGFKGKMCETEIEGYYPIAFSDWSEWTITNCEGNDGKSSTRKRWCTDGSTVKNPKCCQGRESFCKKPENIPDVETKICPVTPYWSKWSEWSTCTGQKYEVRRRKCIAGQAGKSPGCDNPGPQRKDRRLCSYNPYARSGLEVTDTPEVLMLNDATSENNEVMTEIAEILETTTHFAVPLGITKDPKMLRAMKKKPKAPLPAQSEPLNPLNFMGGGMQMPMTTTGSGVNAHYYFQCFPQCLGNKKPFLCIVPQVCAANYDGQRSFWMW</sequence>
<feature type="signal peptide" evidence="1">
    <location>
        <begin position="1"/>
        <end position="21"/>
    </location>
</feature>
<protein>
    <recommendedName>
        <fullName evidence="2 3">EGF-like domain-containing protein</fullName>
    </recommendedName>
</protein>